<evidence type="ECO:0000256" key="8">
    <source>
        <dbReference type="ARBA" id="ARBA00023242"/>
    </source>
</evidence>
<dbReference type="InParanoid" id="A0A6P8UR16"/>
<evidence type="ECO:0000256" key="3">
    <source>
        <dbReference type="ARBA" id="ARBA00006332"/>
    </source>
</evidence>
<evidence type="ECO:0000313" key="11">
    <source>
        <dbReference type="RefSeq" id="XP_034079033.1"/>
    </source>
</evidence>
<keyword evidence="5" id="KW-0158">Chromosome</keyword>
<dbReference type="GeneID" id="117550666"/>
<dbReference type="PANTHER" id="PTHR14865">
    <property type="entry name" value="CST COMPLEX SUBUNIT CTC1"/>
    <property type="match status" value="1"/>
</dbReference>
<dbReference type="Proteomes" id="UP000515161">
    <property type="component" value="Unplaced"/>
</dbReference>
<dbReference type="KEGG" id="gacu:117550666"/>
<dbReference type="InterPro" id="IPR042617">
    <property type="entry name" value="CTC1-like"/>
</dbReference>
<feature type="region of interest" description="Disordered" evidence="9">
    <location>
        <begin position="388"/>
        <end position="414"/>
    </location>
</feature>
<dbReference type="GO" id="GO:1990879">
    <property type="term" value="C:CST complex"/>
    <property type="evidence" value="ECO:0007669"/>
    <property type="project" value="TreeGrafter"/>
</dbReference>
<dbReference type="AlphaFoldDB" id="A0A6P8UR16"/>
<dbReference type="GO" id="GO:0010833">
    <property type="term" value="P:telomere maintenance via telomere lengthening"/>
    <property type="evidence" value="ECO:0007669"/>
    <property type="project" value="TreeGrafter"/>
</dbReference>
<evidence type="ECO:0000256" key="9">
    <source>
        <dbReference type="SAM" id="MobiDB-lite"/>
    </source>
</evidence>
<keyword evidence="6" id="KW-0779">Telomere</keyword>
<proteinExistence type="inferred from homology"/>
<comment type="subcellular location">
    <subcellularLocation>
        <location evidence="2">Chromosome</location>
        <location evidence="2">Telomere</location>
    </subcellularLocation>
    <subcellularLocation>
        <location evidence="1">Nucleus</location>
    </subcellularLocation>
</comment>
<sequence>MHTDYTHPAAHTYTPAATAPPPVMSQVEDCEEAEPERDTGQSAARMKKSRVISYQGTVTEVVSEGAGLYVMDRRVGLCLAYQPALRRKLRIGDTLELHHVHFLYRPCPDFLPSMLCTCLRSSVRVTSFSGGWAGGVATTVTAHLHLPGGWNVATVTAAGGKGRFRIPVERSPEFKAAAQLMECVWRGQEGQRRDIYCEMLDEPHSCPLTQYRADPAVPQVFSVSALIEGLQTDSWSSVSLRSLLPPGGGLSSSQINSALSWSCRTLTSDPPRDTSRRPLVVGVLELPSPAGQALQLRDGTGTVACVVTETSEGGGQSVAFNTAWIGCLVCVEKFTMVTERFLQSDFPSDQHLDQDKYITHKHCRFYLQFSLDQLHILSPSIAMETHLRGAEPGGDVTEEEEEPSGGKRRRRGDPRPCVSMVIRVQQKEGVALRNSGAGSHQEEAGLTASFSVTAAVIGPVVSWGRDPKNRPLTDREAEPERKDKLVLVLSGVSARWFPLLQPGCFYRLIAANTQDPSVLIGCAVSGRRGVELHADSIIQVRTDWRFHTLTRPLLLLHTCTQARSPPVSTLSEVLDCSSEVVCFQAQVTDRISVTERSRGSAAGVCAGVRLTVCDQSGRSLQVYLDLSHTPYPPGLLPGNTLLLSAFQRRVSRSGGVYCSQLPVSSLTVTSLGDSSCVRPPPAPMMHLGVWTGSREQRCFVGRVRGHVVCLLLLQLRWSCSLCGGLYTQSCSSAQCGSSSSVFQSTVKLVIDDGTGEAHVWFSGAQVRALLGLADSQWEGLQRALRVRGHIRVYPRGRSLVCDSEDPLLHFLLCVCSSEVVCRQLSLTCRKQKAQRSEEMKRFSRGDRDFMTRVTPPLKLTCTHLHSD</sequence>
<accession>A0A6P8UR16</accession>
<evidence type="ECO:0000256" key="2">
    <source>
        <dbReference type="ARBA" id="ARBA00004574"/>
    </source>
</evidence>
<evidence type="ECO:0000313" key="10">
    <source>
        <dbReference type="Proteomes" id="UP000515161"/>
    </source>
</evidence>
<evidence type="ECO:0000256" key="1">
    <source>
        <dbReference type="ARBA" id="ARBA00004123"/>
    </source>
</evidence>
<keyword evidence="10" id="KW-1185">Reference proteome</keyword>
<feature type="compositionally biased region" description="Low complexity" evidence="9">
    <location>
        <begin position="1"/>
        <end position="17"/>
    </location>
</feature>
<reference evidence="11" key="1">
    <citation type="submission" date="2025-08" db="UniProtKB">
        <authorList>
            <consortium name="RefSeq"/>
        </authorList>
    </citation>
    <scope>IDENTIFICATION</scope>
</reference>
<dbReference type="InterPro" id="IPR029156">
    <property type="entry name" value="CTC1"/>
</dbReference>
<evidence type="ECO:0000256" key="4">
    <source>
        <dbReference type="ARBA" id="ARBA00016175"/>
    </source>
</evidence>
<dbReference type="PANTHER" id="PTHR14865:SF2">
    <property type="entry name" value="CST COMPLEX SUBUNIT CTC1"/>
    <property type="match status" value="1"/>
</dbReference>
<dbReference type="GO" id="GO:0042162">
    <property type="term" value="F:telomeric DNA binding"/>
    <property type="evidence" value="ECO:0007669"/>
    <property type="project" value="TreeGrafter"/>
</dbReference>
<dbReference type="RefSeq" id="XP_034079033.1">
    <property type="nucleotide sequence ID" value="XM_034223142.1"/>
</dbReference>
<dbReference type="GO" id="GO:0003697">
    <property type="term" value="F:single-stranded DNA binding"/>
    <property type="evidence" value="ECO:0007669"/>
    <property type="project" value="InterPro"/>
</dbReference>
<dbReference type="Pfam" id="PF15489">
    <property type="entry name" value="CTC1"/>
    <property type="match status" value="2"/>
</dbReference>
<name>A0A6P8UR16_GYMAC</name>
<dbReference type="CTD" id="80169"/>
<evidence type="ECO:0000256" key="5">
    <source>
        <dbReference type="ARBA" id="ARBA00022454"/>
    </source>
</evidence>
<keyword evidence="7" id="KW-0238">DNA-binding</keyword>
<dbReference type="GO" id="GO:0045740">
    <property type="term" value="P:positive regulation of DNA replication"/>
    <property type="evidence" value="ECO:0007669"/>
    <property type="project" value="TreeGrafter"/>
</dbReference>
<dbReference type="FunCoup" id="A0A6P8UR16">
    <property type="interactions" value="585"/>
</dbReference>
<feature type="region of interest" description="Disordered" evidence="9">
    <location>
        <begin position="1"/>
        <end position="26"/>
    </location>
</feature>
<protein>
    <recommendedName>
        <fullName evidence="4">CST complex subunit CTC1</fullName>
    </recommendedName>
</protein>
<comment type="similarity">
    <text evidence="3">Belongs to the CTC1 family.</text>
</comment>
<dbReference type="OrthoDB" id="2314520at2759"/>
<evidence type="ECO:0000256" key="6">
    <source>
        <dbReference type="ARBA" id="ARBA00022895"/>
    </source>
</evidence>
<gene>
    <name evidence="11" type="primary">ctc1</name>
</gene>
<organism evidence="10 11">
    <name type="scientific">Gymnodraco acuticeps</name>
    <name type="common">Antarctic dragonfish</name>
    <dbReference type="NCBI Taxonomy" id="8218"/>
    <lineage>
        <taxon>Eukaryota</taxon>
        <taxon>Metazoa</taxon>
        <taxon>Chordata</taxon>
        <taxon>Craniata</taxon>
        <taxon>Vertebrata</taxon>
        <taxon>Euteleostomi</taxon>
        <taxon>Actinopterygii</taxon>
        <taxon>Neopterygii</taxon>
        <taxon>Teleostei</taxon>
        <taxon>Neoteleostei</taxon>
        <taxon>Acanthomorphata</taxon>
        <taxon>Eupercaria</taxon>
        <taxon>Perciformes</taxon>
        <taxon>Notothenioidei</taxon>
        <taxon>Bathydraconidae</taxon>
        <taxon>Gymnodraco</taxon>
    </lineage>
</organism>
<keyword evidence="8" id="KW-0539">Nucleus</keyword>
<evidence type="ECO:0000256" key="7">
    <source>
        <dbReference type="ARBA" id="ARBA00023125"/>
    </source>
</evidence>